<gene>
    <name evidence="1" type="ORF">LY89DRAFT_738484</name>
</gene>
<dbReference type="AlphaFoldDB" id="A0A194WV42"/>
<dbReference type="Proteomes" id="UP000070700">
    <property type="component" value="Unassembled WGS sequence"/>
</dbReference>
<name>A0A194WV42_MOLSC</name>
<organism evidence="1 2">
    <name type="scientific">Mollisia scopiformis</name>
    <name type="common">Conifer needle endophyte fungus</name>
    <name type="synonym">Phialocephala scopiformis</name>
    <dbReference type="NCBI Taxonomy" id="149040"/>
    <lineage>
        <taxon>Eukaryota</taxon>
        <taxon>Fungi</taxon>
        <taxon>Dikarya</taxon>
        <taxon>Ascomycota</taxon>
        <taxon>Pezizomycotina</taxon>
        <taxon>Leotiomycetes</taxon>
        <taxon>Helotiales</taxon>
        <taxon>Mollisiaceae</taxon>
        <taxon>Mollisia</taxon>
    </lineage>
</organism>
<evidence type="ECO:0000313" key="2">
    <source>
        <dbReference type="Proteomes" id="UP000070700"/>
    </source>
</evidence>
<dbReference type="KEGG" id="psco:LY89DRAFT_738484"/>
<sequence>MTPNVFRPPAMIFGSVLSGAAQARVTRAAAATSSPTFSSLYIDTISTAHQLHRTVPSAILESSRIMRLLHFNNDGDFSLTEFFEDDIPEYAILSHRWGAEEVTFKDMTDGTSKATQVKPRLATVRYSSAENRRGVMAWITSGWTHAASTNRAALSS</sequence>
<dbReference type="PANTHER" id="PTHR10622">
    <property type="entry name" value="HET DOMAIN-CONTAINING PROTEIN"/>
    <property type="match status" value="1"/>
</dbReference>
<reference evidence="1 2" key="1">
    <citation type="submission" date="2015-10" db="EMBL/GenBank/DDBJ databases">
        <title>Full genome of DAOMC 229536 Phialocephala scopiformis, a fungal endophyte of spruce producing the potent anti-insectan compound rugulosin.</title>
        <authorList>
            <consortium name="DOE Joint Genome Institute"/>
            <person name="Walker A.K."/>
            <person name="Frasz S.L."/>
            <person name="Seifert K.A."/>
            <person name="Miller J.D."/>
            <person name="Mondo S.J."/>
            <person name="Labutti K."/>
            <person name="Lipzen A."/>
            <person name="Dockter R."/>
            <person name="Kennedy M."/>
            <person name="Grigoriev I.V."/>
            <person name="Spatafora J.W."/>
        </authorList>
    </citation>
    <scope>NUCLEOTIDE SEQUENCE [LARGE SCALE GENOMIC DNA]</scope>
    <source>
        <strain evidence="1 2">CBS 120377</strain>
    </source>
</reference>
<dbReference type="InParanoid" id="A0A194WV42"/>
<evidence type="ECO:0000313" key="1">
    <source>
        <dbReference type="EMBL" id="KUJ11838.1"/>
    </source>
</evidence>
<dbReference type="PANTHER" id="PTHR10622:SF10">
    <property type="entry name" value="HET DOMAIN-CONTAINING PROTEIN"/>
    <property type="match status" value="1"/>
</dbReference>
<dbReference type="GeneID" id="28830100"/>
<keyword evidence="2" id="KW-1185">Reference proteome</keyword>
<dbReference type="EMBL" id="KQ947425">
    <property type="protein sequence ID" value="KUJ11838.1"/>
    <property type="molecule type" value="Genomic_DNA"/>
</dbReference>
<accession>A0A194WV42</accession>
<proteinExistence type="predicted"/>
<dbReference type="RefSeq" id="XP_018066193.1">
    <property type="nucleotide sequence ID" value="XM_018220374.1"/>
</dbReference>
<dbReference type="OrthoDB" id="3533378at2759"/>
<protein>
    <submittedName>
        <fullName evidence="1">Uncharacterized protein</fullName>
    </submittedName>
</protein>